<feature type="region of interest" description="Disordered" evidence="1">
    <location>
        <begin position="125"/>
        <end position="155"/>
    </location>
</feature>
<keyword evidence="2" id="KW-1133">Transmembrane helix</keyword>
<evidence type="ECO:0000256" key="2">
    <source>
        <dbReference type="SAM" id="Phobius"/>
    </source>
</evidence>
<accession>A0A0G4GR79</accession>
<feature type="region of interest" description="Disordered" evidence="1">
    <location>
        <begin position="179"/>
        <end position="207"/>
    </location>
</feature>
<organism evidence="3 4">
    <name type="scientific">Vitrella brassicaformis (strain CCMP3155)</name>
    <dbReference type="NCBI Taxonomy" id="1169540"/>
    <lineage>
        <taxon>Eukaryota</taxon>
        <taxon>Sar</taxon>
        <taxon>Alveolata</taxon>
        <taxon>Colpodellida</taxon>
        <taxon>Vitrellaceae</taxon>
        <taxon>Vitrella</taxon>
    </lineage>
</organism>
<feature type="transmembrane region" description="Helical" evidence="2">
    <location>
        <begin position="300"/>
        <end position="327"/>
    </location>
</feature>
<feature type="region of interest" description="Disordered" evidence="1">
    <location>
        <begin position="1"/>
        <end position="61"/>
    </location>
</feature>
<dbReference type="InParanoid" id="A0A0G4GR79"/>
<sequence length="396" mass="43183">MQAPLCQTPDEGEREEERDKDNTGLGDNEEAPCTTRLATSEEEAVAPTAREEPVQRLTSLPFPDPAFAAQVEPILSSLKAIRENIGSWRRTSLPMTSPSSPVYPKLNEETPQHMMLTERTYRSNLPRSPLARSPNRGGPVQQSIAGTETGDAKEGGGAVLKFRLPEHSDCELHMMGTEDNAKQQEESNDDEQEEQADGEKAKKGSSGKKLAVKVPALSLGESAGKCLPVRLTAPTKFYIGTPEVNSPDGLLVSPSNEVEAPEEMPNMKKKQRKHNKMPLLMFLLQPLVTLYRWLNALPLITQLLIAAVALPLLPAALISFIPLLVVLLTCATGAMWALVGVWVALAIITMAVRPAEVTWEVLPHIMAWLNEQGLKSKRGRGWSGAFSSGQEEGADD</sequence>
<keyword evidence="4" id="KW-1185">Reference proteome</keyword>
<dbReference type="AlphaFoldDB" id="A0A0G4GR79"/>
<proteinExistence type="predicted"/>
<evidence type="ECO:0000313" key="3">
    <source>
        <dbReference type="EMBL" id="CEM33011.1"/>
    </source>
</evidence>
<dbReference type="Proteomes" id="UP000041254">
    <property type="component" value="Unassembled WGS sequence"/>
</dbReference>
<protein>
    <submittedName>
        <fullName evidence="3">Uncharacterized protein</fullName>
    </submittedName>
</protein>
<keyword evidence="2" id="KW-0812">Transmembrane</keyword>
<feature type="region of interest" description="Disordered" evidence="1">
    <location>
        <begin position="377"/>
        <end position="396"/>
    </location>
</feature>
<feature type="transmembrane region" description="Helical" evidence="2">
    <location>
        <begin position="334"/>
        <end position="352"/>
    </location>
</feature>
<dbReference type="EMBL" id="CDMY01000770">
    <property type="protein sequence ID" value="CEM33011.1"/>
    <property type="molecule type" value="Genomic_DNA"/>
</dbReference>
<evidence type="ECO:0000313" key="4">
    <source>
        <dbReference type="Proteomes" id="UP000041254"/>
    </source>
</evidence>
<dbReference type="VEuPathDB" id="CryptoDB:Vbra_18414"/>
<evidence type="ECO:0000256" key="1">
    <source>
        <dbReference type="SAM" id="MobiDB-lite"/>
    </source>
</evidence>
<feature type="compositionally biased region" description="Acidic residues" evidence="1">
    <location>
        <begin position="186"/>
        <end position="196"/>
    </location>
</feature>
<reference evidence="3 4" key="1">
    <citation type="submission" date="2014-11" db="EMBL/GenBank/DDBJ databases">
        <authorList>
            <person name="Zhu J."/>
            <person name="Qi W."/>
            <person name="Song R."/>
        </authorList>
    </citation>
    <scope>NUCLEOTIDE SEQUENCE [LARGE SCALE GENOMIC DNA]</scope>
</reference>
<feature type="transmembrane region" description="Helical" evidence="2">
    <location>
        <begin position="277"/>
        <end position="294"/>
    </location>
</feature>
<keyword evidence="2" id="KW-0472">Membrane</keyword>
<gene>
    <name evidence="3" type="ORF">Vbra_18414</name>
</gene>
<name>A0A0G4GR79_VITBC</name>